<keyword evidence="1" id="KW-0812">Transmembrane</keyword>
<organism evidence="2 3">
    <name type="scientific">Rhizoctonia solani</name>
    <dbReference type="NCBI Taxonomy" id="456999"/>
    <lineage>
        <taxon>Eukaryota</taxon>
        <taxon>Fungi</taxon>
        <taxon>Dikarya</taxon>
        <taxon>Basidiomycota</taxon>
        <taxon>Agaricomycotina</taxon>
        <taxon>Agaricomycetes</taxon>
        <taxon>Cantharellales</taxon>
        <taxon>Ceratobasidiaceae</taxon>
        <taxon>Rhizoctonia</taxon>
    </lineage>
</organism>
<feature type="transmembrane region" description="Helical" evidence="1">
    <location>
        <begin position="66"/>
        <end position="83"/>
    </location>
</feature>
<sequence>MNSTCPAEPEPDYCSFVLANPDISRGGSAECKQVRIAVYVQVGLNLLASIKFESNVRLTRDAARTMYVLSISLVGASIVQWKIGGLGLFDALVGTQLATLMTVFMLFNIRYISSLGLSANVSSTLFLLLYTYWGIQTWSFPPCPSNSLTVFVLFGRSMPATQPGLRTFALIVFGMIGVVALGSLILLVDWIRKVWSHGGEAVARKMELWMNSKRQKYGIGKGKLSRLSLLSFPIIIYLLVTTEQLVARNQSAHNLTNLDEWTFGQTIAVEEMDETDGVEGESEVGW</sequence>
<evidence type="ECO:0000256" key="1">
    <source>
        <dbReference type="SAM" id="Phobius"/>
    </source>
</evidence>
<gene>
    <name evidence="2" type="ORF">RHS03_07906</name>
</gene>
<feature type="transmembrane region" description="Helical" evidence="1">
    <location>
        <begin position="224"/>
        <end position="240"/>
    </location>
</feature>
<keyword evidence="1" id="KW-1133">Transmembrane helix</keyword>
<proteinExistence type="predicted"/>
<comment type="caution">
    <text evidence="2">The sequence shown here is derived from an EMBL/GenBank/DDBJ whole genome shotgun (WGS) entry which is preliminary data.</text>
</comment>
<evidence type="ECO:0000313" key="2">
    <source>
        <dbReference type="EMBL" id="KAF8695776.1"/>
    </source>
</evidence>
<dbReference type="EMBL" id="JACYCD010000358">
    <property type="protein sequence ID" value="KAF8695776.1"/>
    <property type="molecule type" value="Genomic_DNA"/>
</dbReference>
<feature type="transmembrane region" description="Helical" evidence="1">
    <location>
        <begin position="168"/>
        <end position="188"/>
    </location>
</feature>
<dbReference type="AlphaFoldDB" id="A0A8H7LNY7"/>
<dbReference type="OrthoDB" id="3233695at2759"/>
<feature type="non-terminal residue" evidence="2">
    <location>
        <position position="1"/>
    </location>
</feature>
<dbReference type="Proteomes" id="UP000602905">
    <property type="component" value="Unassembled WGS sequence"/>
</dbReference>
<accession>A0A8H7LNY7</accession>
<protein>
    <submittedName>
        <fullName evidence="2">Uncharacterized protein</fullName>
    </submittedName>
</protein>
<evidence type="ECO:0000313" key="3">
    <source>
        <dbReference type="Proteomes" id="UP000602905"/>
    </source>
</evidence>
<reference evidence="2" key="1">
    <citation type="submission" date="2020-09" db="EMBL/GenBank/DDBJ databases">
        <title>Comparative genome analyses of four rice-infecting Rhizoctonia solani isolates reveal extensive enrichment of homogalacturonan modification genes.</title>
        <authorList>
            <person name="Lee D.-Y."/>
            <person name="Jeon J."/>
            <person name="Kim K.-T."/>
            <person name="Cheong K."/>
            <person name="Song H."/>
            <person name="Choi G."/>
            <person name="Ko J."/>
            <person name="Opiyo S.O."/>
            <person name="Zuo S."/>
            <person name="Madhav S."/>
            <person name="Lee Y.-H."/>
            <person name="Wang G.-L."/>
        </authorList>
    </citation>
    <scope>NUCLEOTIDE SEQUENCE</scope>
    <source>
        <strain evidence="2">AG1-IA WGL</strain>
    </source>
</reference>
<feature type="transmembrane region" description="Helical" evidence="1">
    <location>
        <begin position="114"/>
        <end position="135"/>
    </location>
</feature>
<name>A0A8H7LNY7_9AGAM</name>
<keyword evidence="1" id="KW-0472">Membrane</keyword>
<feature type="transmembrane region" description="Helical" evidence="1">
    <location>
        <begin position="89"/>
        <end position="107"/>
    </location>
</feature>